<sequence>MNMKNPYVLTLGAFLSAWAASNFAADYRSILWALLAGVFGYATPKK</sequence>
<evidence type="ECO:0000313" key="1">
    <source>
        <dbReference type="EMBL" id="CAB4162189.1"/>
    </source>
</evidence>
<accession>A0A6J5NS37</accession>
<proteinExistence type="predicted"/>
<name>A0A6J5NS37_9CAUD</name>
<organism evidence="1">
    <name type="scientific">uncultured Caudovirales phage</name>
    <dbReference type="NCBI Taxonomy" id="2100421"/>
    <lineage>
        <taxon>Viruses</taxon>
        <taxon>Duplodnaviria</taxon>
        <taxon>Heunggongvirae</taxon>
        <taxon>Uroviricota</taxon>
        <taxon>Caudoviricetes</taxon>
        <taxon>Peduoviridae</taxon>
        <taxon>Maltschvirus</taxon>
        <taxon>Maltschvirus maltsch</taxon>
    </lineage>
</organism>
<reference evidence="1" key="1">
    <citation type="submission" date="2020-04" db="EMBL/GenBank/DDBJ databases">
        <authorList>
            <person name="Chiriac C."/>
            <person name="Salcher M."/>
            <person name="Ghai R."/>
            <person name="Kavagutti S V."/>
        </authorList>
    </citation>
    <scope>NUCLEOTIDE SEQUENCE</scope>
</reference>
<gene>
    <name evidence="1" type="ORF">UFOVP789_25</name>
</gene>
<dbReference type="EMBL" id="LR796726">
    <property type="protein sequence ID" value="CAB4162189.1"/>
    <property type="molecule type" value="Genomic_DNA"/>
</dbReference>
<protein>
    <submittedName>
        <fullName evidence="1">Uncharacterized protein</fullName>
    </submittedName>
</protein>